<organism evidence="4 5">
    <name type="scientific">Mordavella massiliensis</name>
    <dbReference type="NCBI Taxonomy" id="1871024"/>
    <lineage>
        <taxon>Bacteria</taxon>
        <taxon>Bacillati</taxon>
        <taxon>Bacillota</taxon>
        <taxon>Clostridia</taxon>
        <taxon>Eubacteriales</taxon>
        <taxon>Clostridiaceae</taxon>
        <taxon>Mordavella</taxon>
    </lineage>
</organism>
<dbReference type="NCBIfam" id="TIGR00104">
    <property type="entry name" value="tRNA_TsaA"/>
    <property type="match status" value="1"/>
</dbReference>
<proteinExistence type="inferred from homology"/>
<dbReference type="InterPro" id="IPR023370">
    <property type="entry name" value="TrmO-like_N"/>
</dbReference>
<dbReference type="Gene3D" id="2.40.30.70">
    <property type="entry name" value="YaeB-like"/>
    <property type="match status" value="1"/>
</dbReference>
<reference evidence="4" key="1">
    <citation type="submission" date="2020-08" db="EMBL/GenBank/DDBJ databases">
        <authorList>
            <person name="Cejkova D."/>
            <person name="Kubasova T."/>
            <person name="Jahodarova E."/>
            <person name="Rychlik I."/>
        </authorList>
    </citation>
    <scope>NUCLEOTIDE SEQUENCE</scope>
    <source>
        <strain evidence="4">An420c</strain>
    </source>
</reference>
<reference evidence="4" key="2">
    <citation type="journal article" date="2021" name="Sci. Rep.">
        <title>The distribution of antibiotic resistance genes in chicken gut microbiota commensals.</title>
        <authorList>
            <person name="Juricova H."/>
            <person name="Matiasovicova J."/>
            <person name="Kubasova T."/>
            <person name="Cejkova D."/>
            <person name="Rychlik I."/>
        </authorList>
    </citation>
    <scope>NUCLEOTIDE SEQUENCE</scope>
    <source>
        <strain evidence="4">An420c</strain>
    </source>
</reference>
<dbReference type="EMBL" id="JACJLV010000014">
    <property type="protein sequence ID" value="MBM6826653.1"/>
    <property type="molecule type" value="Genomic_DNA"/>
</dbReference>
<dbReference type="InterPro" id="IPR036414">
    <property type="entry name" value="YaeB_N_sf"/>
</dbReference>
<dbReference type="RefSeq" id="WP_204908699.1">
    <property type="nucleotide sequence ID" value="NZ_JACJLV010000014.1"/>
</dbReference>
<evidence type="ECO:0000313" key="4">
    <source>
        <dbReference type="EMBL" id="MBM6826653.1"/>
    </source>
</evidence>
<dbReference type="Pfam" id="PF18389">
    <property type="entry name" value="TrmO_C"/>
    <property type="match status" value="1"/>
</dbReference>
<dbReference type="InterPro" id="IPR041369">
    <property type="entry name" value="TrmO_C"/>
</dbReference>
<dbReference type="Gene3D" id="3.30.2310.10">
    <property type="entry name" value="YaeB-like"/>
    <property type="match status" value="1"/>
</dbReference>
<dbReference type="InterPro" id="IPR023368">
    <property type="entry name" value="UPF0066_cons_site"/>
</dbReference>
<dbReference type="PANTHER" id="PTHR12818:SF0">
    <property type="entry name" value="TRNA (ADENINE(37)-N6)-METHYLTRANSFERASE"/>
    <property type="match status" value="1"/>
</dbReference>
<dbReference type="Pfam" id="PF01980">
    <property type="entry name" value="TrmO_N"/>
    <property type="match status" value="1"/>
</dbReference>
<protein>
    <submittedName>
        <fullName evidence="4">tRNA (N6-threonylcarbamoyladenosine(37)-N6)-methyltransferase TrmO</fullName>
    </submittedName>
</protein>
<dbReference type="PROSITE" id="PS01318">
    <property type="entry name" value="TSAA_1"/>
    <property type="match status" value="1"/>
</dbReference>
<dbReference type="CDD" id="cd09281">
    <property type="entry name" value="UPF0066"/>
    <property type="match status" value="1"/>
</dbReference>
<dbReference type="PROSITE" id="PS51668">
    <property type="entry name" value="TSAA_2"/>
    <property type="match status" value="1"/>
</dbReference>
<dbReference type="Proteomes" id="UP000713880">
    <property type="component" value="Unassembled WGS sequence"/>
</dbReference>
<evidence type="ECO:0000313" key="5">
    <source>
        <dbReference type="Proteomes" id="UP000713880"/>
    </source>
</evidence>
<dbReference type="InterPro" id="IPR040372">
    <property type="entry name" value="YaeB-like"/>
</dbReference>
<comment type="caution">
    <text evidence="4">The sequence shown here is derived from an EMBL/GenBank/DDBJ whole genome shotgun (WGS) entry which is preliminary data.</text>
</comment>
<evidence type="ECO:0000256" key="1">
    <source>
        <dbReference type="ARBA" id="ARBA00022691"/>
    </source>
</evidence>
<comment type="similarity">
    <text evidence="2">Belongs to the tRNA methyltransferase O family.</text>
</comment>
<dbReference type="AlphaFoldDB" id="A0A938X406"/>
<evidence type="ECO:0000256" key="2">
    <source>
        <dbReference type="ARBA" id="ARBA00033753"/>
    </source>
</evidence>
<name>A0A938X406_9CLOT</name>
<keyword evidence="1" id="KW-0949">S-adenosyl-L-methionine</keyword>
<accession>A0A938X406</accession>
<sequence>MAEHQIIARIHTGFPEKFGIPRQSGLADTKGKILFEPDYRNPEMLRGIEGYSHLWLIWEFSEAVGKGWHPTVRPPRLGGNQRMGVFATRSPFRPNPIGLSCVRLEKVGLDGPDGPVLYVTGADMMSGTPIYDIKPYLPYVDSIPQARGGFASRVKEYALEVEIPGACLEKIPVSERETLRQILSQDPRPSYQDDPERMYGMGYAGMEVKFQVKDGRLLVRDIETASKDPAQEEKGRK</sequence>
<dbReference type="PANTHER" id="PTHR12818">
    <property type="entry name" value="TRNA (ADENINE(37)-N6)-METHYLTRANSFERASE"/>
    <property type="match status" value="1"/>
</dbReference>
<feature type="domain" description="TsaA-like" evidence="3">
    <location>
        <begin position="4"/>
        <end position="145"/>
    </location>
</feature>
<evidence type="ECO:0000259" key="3">
    <source>
        <dbReference type="PROSITE" id="PS51668"/>
    </source>
</evidence>
<gene>
    <name evidence="4" type="primary">tsaA</name>
    <name evidence="4" type="ORF">H6A13_05980</name>
</gene>
<keyword evidence="5" id="KW-1185">Reference proteome</keyword>
<dbReference type="SUPFAM" id="SSF118196">
    <property type="entry name" value="YaeB-like"/>
    <property type="match status" value="1"/>
</dbReference>
<dbReference type="InterPro" id="IPR036413">
    <property type="entry name" value="YaeB-like_sf"/>
</dbReference>